<dbReference type="PATRIC" id="fig|1423739.3.peg.716"/>
<dbReference type="PANTHER" id="PTHR34071:SF2">
    <property type="entry name" value="FLAVIN-NUCLEOTIDE-BINDING PROTEIN"/>
    <property type="match status" value="1"/>
</dbReference>
<dbReference type="Pfam" id="PF12900">
    <property type="entry name" value="Pyridox_ox_2"/>
    <property type="match status" value="1"/>
</dbReference>
<comment type="caution">
    <text evidence="1">The sequence shown here is derived from an EMBL/GenBank/DDBJ whole genome shotgun (WGS) entry which is preliminary data.</text>
</comment>
<evidence type="ECO:0000313" key="1">
    <source>
        <dbReference type="EMBL" id="KRL64897.1"/>
    </source>
</evidence>
<dbReference type="STRING" id="1423739.FC85_GL000685"/>
<dbReference type="InterPro" id="IPR012349">
    <property type="entry name" value="Split_barrel_FMN-bd"/>
</dbReference>
<accession>A0A0R1S7V3</accession>
<dbReference type="InterPro" id="IPR024747">
    <property type="entry name" value="Pyridox_Oxase-rel"/>
</dbReference>
<sequence>MRRTDREVTDIDEIKSILRECHIINSGFRTGDYPYVVPTNYGYEFNDEQLVLYIHGAPVGYKRKLIAADSRMGFAIHDAGKLMMPKDPSKNTPSMAYQSVMGYGDAELIDDLDAKKHALVQILKHEIGDQWETVKITDKALQYVGVIKINVKKMTAKAHSANDAGFVS</sequence>
<reference evidence="1 2" key="1">
    <citation type="journal article" date="2015" name="Genome Announc.">
        <title>Expanding the biotechnology potential of lactobacilli through comparative genomics of 213 strains and associated genera.</title>
        <authorList>
            <person name="Sun Z."/>
            <person name="Harris H.M."/>
            <person name="McCann A."/>
            <person name="Guo C."/>
            <person name="Argimon S."/>
            <person name="Zhang W."/>
            <person name="Yang X."/>
            <person name="Jeffery I.B."/>
            <person name="Cooney J.C."/>
            <person name="Kagawa T.F."/>
            <person name="Liu W."/>
            <person name="Song Y."/>
            <person name="Salvetti E."/>
            <person name="Wrobel A."/>
            <person name="Rasinkangas P."/>
            <person name="Parkhill J."/>
            <person name="Rea M.C."/>
            <person name="O'Sullivan O."/>
            <person name="Ritari J."/>
            <person name="Douillard F.P."/>
            <person name="Paul Ross R."/>
            <person name="Yang R."/>
            <person name="Briner A.E."/>
            <person name="Felis G.E."/>
            <person name="de Vos W.M."/>
            <person name="Barrangou R."/>
            <person name="Klaenhammer T.R."/>
            <person name="Caufield P.W."/>
            <person name="Cui Y."/>
            <person name="Zhang H."/>
            <person name="O'Toole P.W."/>
        </authorList>
    </citation>
    <scope>NUCLEOTIDE SEQUENCE [LARGE SCALE GENOMIC DNA]</scope>
    <source>
        <strain evidence="1 2">DSM 14421</strain>
    </source>
</reference>
<organism evidence="1 2">
    <name type="scientific">Lentilactobacillus diolivorans DSM 14421</name>
    <dbReference type="NCBI Taxonomy" id="1423739"/>
    <lineage>
        <taxon>Bacteria</taxon>
        <taxon>Bacillati</taxon>
        <taxon>Bacillota</taxon>
        <taxon>Bacilli</taxon>
        <taxon>Lactobacillales</taxon>
        <taxon>Lactobacillaceae</taxon>
        <taxon>Lentilactobacillus</taxon>
    </lineage>
</organism>
<name>A0A0R1S7V3_9LACO</name>
<gene>
    <name evidence="1" type="ORF">FC85_GL000685</name>
</gene>
<dbReference type="AlphaFoldDB" id="A0A0R1S7V3"/>
<dbReference type="EMBL" id="AZEY01000079">
    <property type="protein sequence ID" value="KRL64897.1"/>
    <property type="molecule type" value="Genomic_DNA"/>
</dbReference>
<evidence type="ECO:0000313" key="2">
    <source>
        <dbReference type="Proteomes" id="UP000052013"/>
    </source>
</evidence>
<proteinExistence type="predicted"/>
<dbReference type="Proteomes" id="UP000052013">
    <property type="component" value="Unassembled WGS sequence"/>
</dbReference>
<dbReference type="RefSeq" id="WP_057865147.1">
    <property type="nucleotide sequence ID" value="NZ_AZEY01000079.1"/>
</dbReference>
<dbReference type="Gene3D" id="2.30.110.10">
    <property type="entry name" value="Electron Transport, Fmn-binding Protein, Chain A"/>
    <property type="match status" value="1"/>
</dbReference>
<dbReference type="SUPFAM" id="SSF50475">
    <property type="entry name" value="FMN-binding split barrel"/>
    <property type="match status" value="1"/>
</dbReference>
<protein>
    <submittedName>
        <fullName evidence="1">5-nitroimidazole antibiotic resistance</fullName>
    </submittedName>
</protein>
<dbReference type="PANTHER" id="PTHR34071">
    <property type="entry name" value="5-NITROIMIDAZOLE ANTIBIOTICS RESISTANCE PROTEIN, NIMA-FAMILY-RELATED PROTEIN-RELATED"/>
    <property type="match status" value="1"/>
</dbReference>